<comment type="caution">
    <text evidence="3">The sequence shown here is derived from an EMBL/GenBank/DDBJ whole genome shotgun (WGS) entry which is preliminary data.</text>
</comment>
<reference evidence="3" key="1">
    <citation type="submission" date="2023-03" db="EMBL/GenBank/DDBJ databases">
        <title>Chromosome-scale reference genome and RAD-based genetic map of yellow starthistle (Centaurea solstitialis) reveal putative structural variation and QTLs associated with invader traits.</title>
        <authorList>
            <person name="Reatini B."/>
            <person name="Cang F.A."/>
            <person name="Jiang Q."/>
            <person name="Mckibben M.T.W."/>
            <person name="Barker M.S."/>
            <person name="Rieseberg L.H."/>
            <person name="Dlugosch K.M."/>
        </authorList>
    </citation>
    <scope>NUCLEOTIDE SEQUENCE</scope>
    <source>
        <strain evidence="3">CAN-66</strain>
        <tissue evidence="3">Leaf</tissue>
    </source>
</reference>
<dbReference type="InterPro" id="IPR010754">
    <property type="entry name" value="OPA3-like"/>
</dbReference>
<sequence>MVLPLLKLGTLALKTLSKPIASRLKQQAALHPKFRTSIISFARTVHMLANIRRKTVIISAMLYEAKCWAMKRVH</sequence>
<keyword evidence="2" id="KW-0175">Coiled coil</keyword>
<name>A0AA38TZD1_9ASTR</name>
<keyword evidence="4" id="KW-1185">Reference proteome</keyword>
<dbReference type="GO" id="GO:0019216">
    <property type="term" value="P:regulation of lipid metabolic process"/>
    <property type="evidence" value="ECO:0007669"/>
    <property type="project" value="TreeGrafter"/>
</dbReference>
<evidence type="ECO:0000313" key="4">
    <source>
        <dbReference type="Proteomes" id="UP001172457"/>
    </source>
</evidence>
<dbReference type="Proteomes" id="UP001172457">
    <property type="component" value="Chromosome 2"/>
</dbReference>
<dbReference type="AlphaFoldDB" id="A0AA38TZD1"/>
<dbReference type="EMBL" id="JARYMX010000002">
    <property type="protein sequence ID" value="KAJ9563191.1"/>
    <property type="molecule type" value="Genomic_DNA"/>
</dbReference>
<organism evidence="3 4">
    <name type="scientific">Centaurea solstitialis</name>
    <name type="common">yellow star-thistle</name>
    <dbReference type="NCBI Taxonomy" id="347529"/>
    <lineage>
        <taxon>Eukaryota</taxon>
        <taxon>Viridiplantae</taxon>
        <taxon>Streptophyta</taxon>
        <taxon>Embryophyta</taxon>
        <taxon>Tracheophyta</taxon>
        <taxon>Spermatophyta</taxon>
        <taxon>Magnoliopsida</taxon>
        <taxon>eudicotyledons</taxon>
        <taxon>Gunneridae</taxon>
        <taxon>Pentapetalae</taxon>
        <taxon>asterids</taxon>
        <taxon>campanulids</taxon>
        <taxon>Asterales</taxon>
        <taxon>Asteraceae</taxon>
        <taxon>Carduoideae</taxon>
        <taxon>Cardueae</taxon>
        <taxon>Centaureinae</taxon>
        <taxon>Centaurea</taxon>
    </lineage>
</organism>
<gene>
    <name evidence="3" type="ORF">OSB04_008351</name>
</gene>
<dbReference type="GO" id="GO:0005739">
    <property type="term" value="C:mitochondrion"/>
    <property type="evidence" value="ECO:0007669"/>
    <property type="project" value="TreeGrafter"/>
</dbReference>
<protein>
    <submittedName>
        <fullName evidence="3">Uncharacterized protein</fullName>
    </submittedName>
</protein>
<dbReference type="Pfam" id="PF07047">
    <property type="entry name" value="OPA3"/>
    <property type="match status" value="1"/>
</dbReference>
<evidence type="ECO:0000256" key="1">
    <source>
        <dbReference type="ARBA" id="ARBA00007584"/>
    </source>
</evidence>
<evidence type="ECO:0000313" key="3">
    <source>
        <dbReference type="EMBL" id="KAJ9563191.1"/>
    </source>
</evidence>
<evidence type="ECO:0000256" key="2">
    <source>
        <dbReference type="ARBA" id="ARBA00023054"/>
    </source>
</evidence>
<proteinExistence type="inferred from homology"/>
<accession>A0AA38TZD1</accession>
<dbReference type="PANTHER" id="PTHR12499">
    <property type="entry name" value="OPTIC ATROPHY 3 PROTEIN OPA3"/>
    <property type="match status" value="1"/>
</dbReference>
<dbReference type="PANTHER" id="PTHR12499:SF0">
    <property type="entry name" value="OPTIC ATROPHY 3 PROTEIN"/>
    <property type="match status" value="1"/>
</dbReference>
<comment type="similarity">
    <text evidence="1">Belongs to the OPA3 family.</text>
</comment>